<accession>A0ABR1RZG3</accession>
<protein>
    <submittedName>
        <fullName evidence="2">Uncharacterized protein</fullName>
    </submittedName>
</protein>
<feature type="region of interest" description="Disordered" evidence="1">
    <location>
        <begin position="54"/>
        <end position="81"/>
    </location>
</feature>
<feature type="compositionally biased region" description="Basic and acidic residues" evidence="1">
    <location>
        <begin position="54"/>
        <end position="73"/>
    </location>
</feature>
<comment type="caution">
    <text evidence="2">The sequence shown here is derived from an EMBL/GenBank/DDBJ whole genome shotgun (WGS) entry which is preliminary data.</text>
</comment>
<evidence type="ECO:0000313" key="2">
    <source>
        <dbReference type="EMBL" id="KAK8023310.1"/>
    </source>
</evidence>
<name>A0ABR1RZG3_9PEZI</name>
<evidence type="ECO:0000256" key="1">
    <source>
        <dbReference type="SAM" id="MobiDB-lite"/>
    </source>
</evidence>
<dbReference type="Proteomes" id="UP001396898">
    <property type="component" value="Unassembled WGS sequence"/>
</dbReference>
<organism evidence="2 3">
    <name type="scientific">Apiospora marii</name>
    <dbReference type="NCBI Taxonomy" id="335849"/>
    <lineage>
        <taxon>Eukaryota</taxon>
        <taxon>Fungi</taxon>
        <taxon>Dikarya</taxon>
        <taxon>Ascomycota</taxon>
        <taxon>Pezizomycotina</taxon>
        <taxon>Sordariomycetes</taxon>
        <taxon>Xylariomycetidae</taxon>
        <taxon>Amphisphaeriales</taxon>
        <taxon>Apiosporaceae</taxon>
        <taxon>Apiospora</taxon>
    </lineage>
</organism>
<evidence type="ECO:0000313" key="3">
    <source>
        <dbReference type="Proteomes" id="UP001396898"/>
    </source>
</evidence>
<keyword evidence="3" id="KW-1185">Reference proteome</keyword>
<sequence length="81" mass="8909">MIYIGAVGSIMVGLWPRRAAPLSLLRANEVTDGRGTAEMTRAELQVRAACWERAEQPSGEPRRDHANTMHEDGTNPMYAAV</sequence>
<dbReference type="EMBL" id="JAQQWI010000008">
    <property type="protein sequence ID" value="KAK8023310.1"/>
    <property type="molecule type" value="Genomic_DNA"/>
</dbReference>
<reference evidence="2 3" key="1">
    <citation type="submission" date="2023-01" db="EMBL/GenBank/DDBJ databases">
        <title>Analysis of 21 Apiospora genomes using comparative genomics revels a genus with tremendous synthesis potential of carbohydrate active enzymes and secondary metabolites.</title>
        <authorList>
            <person name="Sorensen T."/>
        </authorList>
    </citation>
    <scope>NUCLEOTIDE SEQUENCE [LARGE SCALE GENOMIC DNA]</scope>
    <source>
        <strain evidence="2 3">CBS 20057</strain>
    </source>
</reference>
<gene>
    <name evidence="2" type="ORF">PG991_006549</name>
</gene>
<proteinExistence type="predicted"/>